<evidence type="ECO:0000256" key="3">
    <source>
        <dbReference type="ARBA" id="ARBA00023125"/>
    </source>
</evidence>
<proteinExistence type="inferred from homology"/>
<keyword evidence="5" id="KW-0378">Hydrolase</keyword>
<dbReference type="HOGENOM" id="CLU_021095_2_1_10"/>
<keyword evidence="5" id="KW-0255">Endonuclease</keyword>
<dbReference type="GO" id="GO:0009307">
    <property type="term" value="P:DNA restriction-modification system"/>
    <property type="evidence" value="ECO:0007669"/>
    <property type="project" value="UniProtKB-KW"/>
</dbReference>
<sequence>MGLILNDLKNACELEHVCDYVNNRTTSSMNYISTENMLPNKGGISESTIIPPGTTTEYKIGDILISNIRPYFQKIWCADRCGGCSADVLCIRAKENTDSKYLYYLLSQQAFFDYVMSGAKGCKMPRGDKKQIMQWPVNIPAIDVQKKVVAILSSLDNKIRLNRRINDNLEEQAKALFKSWFVDFDRNEWVHCELGDITLITAGGDRPSKYTNKKTIECHVPIYSNGIDNEGLYGYTNVAKIHEESITISARGTIGYVCLRLEPYVPIVRLISIIPNKKELSAKYLYLWALTQNITGTGTTQQQLTVPIFRKTPISIPSDTKLKQFNSIADPLFSQIESNKKENIKLSTLRDTLLPKLMSGELSVEEVSFD</sequence>
<dbReference type="Gene3D" id="3.90.220.20">
    <property type="entry name" value="DNA methylase specificity domains"/>
    <property type="match status" value="2"/>
</dbReference>
<dbReference type="PATRIC" id="fig|679935.3.peg.1763"/>
<keyword evidence="3" id="KW-0238">DNA-binding</keyword>
<dbReference type="KEGG" id="afd:Alfi_1805"/>
<dbReference type="eggNOG" id="COG0732">
    <property type="taxonomic scope" value="Bacteria"/>
</dbReference>
<feature type="domain" description="Type I restriction modification DNA specificity" evidence="4">
    <location>
        <begin position="188"/>
        <end position="346"/>
    </location>
</feature>
<evidence type="ECO:0000259" key="4">
    <source>
        <dbReference type="Pfam" id="PF01420"/>
    </source>
</evidence>
<evidence type="ECO:0000256" key="1">
    <source>
        <dbReference type="ARBA" id="ARBA00010923"/>
    </source>
</evidence>
<protein>
    <submittedName>
        <fullName evidence="5">Restriction endonuclease S subunit</fullName>
    </submittedName>
</protein>
<dbReference type="InterPro" id="IPR044946">
    <property type="entry name" value="Restrct_endonuc_typeI_TRD_sf"/>
</dbReference>
<dbReference type="InterPro" id="IPR052021">
    <property type="entry name" value="Type-I_RS_S_subunit"/>
</dbReference>
<organism evidence="5 6">
    <name type="scientific">Alistipes finegoldii (strain DSM 17242 / JCM 16770 / CCUG 46020 / CIP 107999 / KCTC 15236 / AHN 2437)</name>
    <dbReference type="NCBI Taxonomy" id="679935"/>
    <lineage>
        <taxon>Bacteria</taxon>
        <taxon>Pseudomonadati</taxon>
        <taxon>Bacteroidota</taxon>
        <taxon>Bacteroidia</taxon>
        <taxon>Bacteroidales</taxon>
        <taxon>Rikenellaceae</taxon>
        <taxon>Alistipes</taxon>
    </lineage>
</organism>
<dbReference type="REBASE" id="48939">
    <property type="entry name" value="S1.Afi17242ORF1804P"/>
</dbReference>
<accession>I3YMB4</accession>
<evidence type="ECO:0000313" key="5">
    <source>
        <dbReference type="EMBL" id="AFL78132.1"/>
    </source>
</evidence>
<dbReference type="Proteomes" id="UP000006052">
    <property type="component" value="Chromosome"/>
</dbReference>
<dbReference type="SUPFAM" id="SSF116734">
    <property type="entry name" value="DNA methylase specificity domain"/>
    <property type="match status" value="2"/>
</dbReference>
<dbReference type="AlphaFoldDB" id="I3YMB4"/>
<comment type="similarity">
    <text evidence="1">Belongs to the type-I restriction system S methylase family.</text>
</comment>
<dbReference type="PANTHER" id="PTHR30408">
    <property type="entry name" value="TYPE-1 RESTRICTION ENZYME ECOKI SPECIFICITY PROTEIN"/>
    <property type="match status" value="1"/>
</dbReference>
<dbReference type="GO" id="GO:0004519">
    <property type="term" value="F:endonuclease activity"/>
    <property type="evidence" value="ECO:0007669"/>
    <property type="project" value="UniProtKB-KW"/>
</dbReference>
<dbReference type="GeneID" id="59807875"/>
<feature type="domain" description="Type I restriction modification DNA specificity" evidence="4">
    <location>
        <begin position="30"/>
        <end position="171"/>
    </location>
</feature>
<evidence type="ECO:0000313" key="6">
    <source>
        <dbReference type="Proteomes" id="UP000006052"/>
    </source>
</evidence>
<dbReference type="GO" id="GO:0003677">
    <property type="term" value="F:DNA binding"/>
    <property type="evidence" value="ECO:0007669"/>
    <property type="project" value="UniProtKB-KW"/>
</dbReference>
<keyword evidence="2" id="KW-0680">Restriction system</keyword>
<evidence type="ECO:0000256" key="2">
    <source>
        <dbReference type="ARBA" id="ARBA00022747"/>
    </source>
</evidence>
<dbReference type="EMBL" id="CP003274">
    <property type="protein sequence ID" value="AFL78132.1"/>
    <property type="molecule type" value="Genomic_DNA"/>
</dbReference>
<dbReference type="RefSeq" id="WP_014775542.1">
    <property type="nucleotide sequence ID" value="NC_018011.1"/>
</dbReference>
<dbReference type="Pfam" id="PF01420">
    <property type="entry name" value="Methylase_S"/>
    <property type="match status" value="2"/>
</dbReference>
<gene>
    <name evidence="5" type="ordered locus">Alfi_1805</name>
</gene>
<dbReference type="STRING" id="679935.Alfi_1805"/>
<dbReference type="PANTHER" id="PTHR30408:SF13">
    <property type="entry name" value="TYPE I RESTRICTION ENZYME HINDI SPECIFICITY SUBUNIT"/>
    <property type="match status" value="1"/>
</dbReference>
<reference evidence="6" key="1">
    <citation type="journal article" date="2013" name="Stand. Genomic Sci.">
        <title>Complete genome sequence of the bile-resistant pigment-producing anaerobe Alistipes finegoldii type strain (AHN2437(T)).</title>
        <authorList>
            <person name="Mavromatis K."/>
            <person name="Stackebrandt E."/>
            <person name="Munk C."/>
            <person name="Lapidus A."/>
            <person name="Nolan M."/>
            <person name="Lucas S."/>
            <person name="Hammon N."/>
            <person name="Deshpande S."/>
            <person name="Cheng J.F."/>
            <person name="Tapia R."/>
            <person name="Goodwin L.A."/>
            <person name="Pitluck S."/>
            <person name="Liolios K."/>
            <person name="Pagani I."/>
            <person name="Ivanova N."/>
            <person name="Mikhailova N."/>
            <person name="Huntemann M."/>
            <person name="Pati A."/>
            <person name="Chen A."/>
            <person name="Palaniappan K."/>
            <person name="Land M."/>
            <person name="Hauser L."/>
            <person name="Rohde M."/>
            <person name="Gronow S."/>
            <person name="Goker M."/>
            <person name="Detter J.C."/>
            <person name="Bristow J."/>
            <person name="Eisen J.A."/>
            <person name="Markowitz V."/>
            <person name="Hugenholtz P."/>
            <person name="Kyrpides N.C."/>
            <person name="Klenk H.P."/>
            <person name="Woyke T."/>
        </authorList>
    </citation>
    <scope>NUCLEOTIDE SEQUENCE</scope>
    <source>
        <strain evidence="6">DSM 17242 / JCM 16770 / AHN 2437 / CCUG 46020 / CIP 107999</strain>
    </source>
</reference>
<keyword evidence="5" id="KW-0540">Nuclease</keyword>
<dbReference type="InterPro" id="IPR000055">
    <property type="entry name" value="Restrct_endonuc_typeI_TRD"/>
</dbReference>
<name>I3YMB4_ALIFI</name>